<proteinExistence type="predicted"/>
<feature type="compositionally biased region" description="Acidic residues" evidence="3">
    <location>
        <begin position="1372"/>
        <end position="1392"/>
    </location>
</feature>
<feature type="compositionally biased region" description="Polar residues" evidence="3">
    <location>
        <begin position="216"/>
        <end position="226"/>
    </location>
</feature>
<dbReference type="InterPro" id="IPR001487">
    <property type="entry name" value="Bromodomain"/>
</dbReference>
<reference evidence="5" key="1">
    <citation type="submission" date="2020-06" db="EMBL/GenBank/DDBJ databases">
        <authorList>
            <consortium name="Plant Systems Biology data submission"/>
        </authorList>
    </citation>
    <scope>NUCLEOTIDE SEQUENCE</scope>
    <source>
        <strain evidence="5">D6</strain>
    </source>
</reference>
<feature type="region of interest" description="Disordered" evidence="3">
    <location>
        <begin position="188"/>
        <end position="250"/>
    </location>
</feature>
<feature type="compositionally biased region" description="Polar residues" evidence="3">
    <location>
        <begin position="193"/>
        <end position="205"/>
    </location>
</feature>
<evidence type="ECO:0000313" key="5">
    <source>
        <dbReference type="EMBL" id="CAB9517184.1"/>
    </source>
</evidence>
<comment type="caution">
    <text evidence="5">The sequence shown here is derived from an EMBL/GenBank/DDBJ whole genome shotgun (WGS) entry which is preliminary data.</text>
</comment>
<feature type="compositionally biased region" description="Low complexity" evidence="3">
    <location>
        <begin position="574"/>
        <end position="589"/>
    </location>
</feature>
<dbReference type="PANTHER" id="PTHR46136">
    <property type="entry name" value="TRANSCRIPTION FACTOR GTE8"/>
    <property type="match status" value="1"/>
</dbReference>
<feature type="compositionally biased region" description="Low complexity" evidence="3">
    <location>
        <begin position="227"/>
        <end position="243"/>
    </location>
</feature>
<organism evidence="5 6">
    <name type="scientific">Seminavis robusta</name>
    <dbReference type="NCBI Taxonomy" id="568900"/>
    <lineage>
        <taxon>Eukaryota</taxon>
        <taxon>Sar</taxon>
        <taxon>Stramenopiles</taxon>
        <taxon>Ochrophyta</taxon>
        <taxon>Bacillariophyta</taxon>
        <taxon>Bacillariophyceae</taxon>
        <taxon>Bacillariophycidae</taxon>
        <taxon>Naviculales</taxon>
        <taxon>Naviculaceae</taxon>
        <taxon>Seminavis</taxon>
    </lineage>
</organism>
<keyword evidence="6" id="KW-1185">Reference proteome</keyword>
<feature type="region of interest" description="Disordered" evidence="3">
    <location>
        <begin position="289"/>
        <end position="331"/>
    </location>
</feature>
<feature type="compositionally biased region" description="Acidic residues" evidence="3">
    <location>
        <begin position="630"/>
        <end position="649"/>
    </location>
</feature>
<dbReference type="Gene3D" id="1.20.920.10">
    <property type="entry name" value="Bromodomain-like"/>
    <property type="match status" value="1"/>
</dbReference>
<dbReference type="Proteomes" id="UP001153069">
    <property type="component" value="Unassembled WGS sequence"/>
</dbReference>
<evidence type="ECO:0000256" key="2">
    <source>
        <dbReference type="PROSITE-ProRule" id="PRU00035"/>
    </source>
</evidence>
<dbReference type="InterPro" id="IPR052442">
    <property type="entry name" value="Env_Response_Regulator"/>
</dbReference>
<evidence type="ECO:0000256" key="3">
    <source>
        <dbReference type="SAM" id="MobiDB-lite"/>
    </source>
</evidence>
<feature type="compositionally biased region" description="Basic and acidic residues" evidence="3">
    <location>
        <begin position="716"/>
        <end position="726"/>
    </location>
</feature>
<feature type="region of interest" description="Disordered" evidence="3">
    <location>
        <begin position="357"/>
        <end position="393"/>
    </location>
</feature>
<sequence>MPSKKKKQQEPPPPEEEEEEEVVLDDLEPSQWKREGHPWVDKKLNVACTWAIQPSRNLATHAKLTGTITGFAPTEDDRRLPALGRVAFENPIANNNRKGATTILAMDLTGTEINDLQRQTTTTEDNNNNALVVANPVPQLLPTIQERYQRRLEHHMMEHILPPLVALAALEEATVHLVRQRIAQEDAEMAARANSSNNHKQQRNVNPHPPLYYTKPPNTYLTQPQWSEETTASTTSANNNHNNHSSKDPMKEHLISTPAAWMARIKQGCQLAYNEYLIQQQQEQLQRQQFDDASAEAGRRSSSRIARITTEQQQDIDRNKRGGGNTNNNQQQGVEIYLKGHRIAKFLREQQDQKLWQNQRQRLETEEAEENGQEEKDDDDEEEIEDEDDVDLFNPYLYPTYGDVLKSVRKLRLDDIQNSIPYWCQEDTNRTPQKKRRKDDEDDMENVLEVNVLPLDTLTLGIPPADEEEEAKKEADDKMELEEDKPDIKAEQPATVKTEQENDKKPAASSSDGSANKPEEATSSKKPDEAASLSKAPDTAASSSEPAAKDGKDNDKDPPQKVTSSNKATEQVPAAAKSDTAAASNGDTAAAKEENTPEGTTKDDLATDDDGKDSKPPAKKKKNGGKEDGDAKDEEEDGDDDDEDEETDAPTENLIVQWQVPETIEKAPARKQIYKHLQTQDHYTFGRYTFLLRRKDEENERLRGGLEQQQGPNEEELQRQAEEQARRTAANRAFNNRKAWDKWRFEGIHGGHTVWPSWQDSVQKWQSERNAEQQQESSTNEQAVTTDQVDADHAKALELAKKEQDEEAAIAAAAGGGRRTRRKGASSGGTVFYGQSSQLTAKQLVELILRLCSEKSAPNILYLQSIVAEDGTQDPVRRLRAALGKLVWRRNQLARLSPSTEWTDKKLLDTVWEKPLLTMAPAEPTAAAAGTGDVAMQDAADDGEAKRRPTTEAEALVEYLRNLHNTELLLRKIVLEHLTEIPIPIVATAADEKKNSNEGYDSADFEDQSEIEWLTEGHELIGKHLFRPRQMDNTNDLSTCEWFTIRAYVPSVGDTSAQNVPGSAVTESPLVERRARFRAAPFLEADAGEVEFADEEYLVLTEAQAHAGIKAAGLEQVNIDREEEEEQVSIIDHPFAGSGLSARITLYPVRGKKSAEPMEYTVVGHDSILGAEGKETVHRILILPYATSSQPTPSALWASLDVSNDTEIRCHLETDPNKTYRVQQSDFHPDSQAFAACRDVVNFLEKHQKAGPFLEPVDPVALGIPDYTKVIANPMDISTLSSKLENGQYSNVPPKQSAGRSPVARMLNGTFRDDVELIFDNAMLFNPPKDFIHQDASTLKKAVCRKMDSMSQSFDAKFRRSSRNQEKQSIYMDEDSDVDMYEYESDNDDDDDYHGGGSRRKRKRSKGQARPKADDNSTRAMEHAVRLQKTLSDTLGLRGPFANFRVENDSSSFSFPANWSCRRRKPGVVNLEDDTEEEAVPEETSSAVASSEHEKELIQLAQLQRTLDETESTGVRRSTRANIQEDTSSSRKKKVKASDTEYFMLNQFEQNHINATDELKRMPAPCSRHDIEYICERLHDTYYAKLYMELGASLEQSTAADSGDGKAKSDKSDMPAFGSFADGSFPPFLGRMVPVSLAKHSKFAWEIRGSFQIVALRWIIRGLIASGHLGQLEPMEQESLSSGVIMTNHVYYTDNSLEPFAVLDSKELARRRRANNEEAESSEDEVELSAYEKLRAERVARNAERLKALGLA</sequence>
<feature type="region of interest" description="Disordered" evidence="3">
    <location>
        <begin position="419"/>
        <end position="661"/>
    </location>
</feature>
<feature type="compositionally biased region" description="Polar residues" evidence="3">
    <location>
        <begin position="1512"/>
        <end position="1527"/>
    </location>
</feature>
<feature type="region of interest" description="Disordered" evidence="3">
    <location>
        <begin position="1473"/>
        <end position="1494"/>
    </location>
</feature>
<dbReference type="PROSITE" id="PS50014">
    <property type="entry name" value="BROMODOMAIN_2"/>
    <property type="match status" value="1"/>
</dbReference>
<dbReference type="OrthoDB" id="48144at2759"/>
<feature type="compositionally biased region" description="Basic and acidic residues" evidence="3">
    <location>
        <begin position="547"/>
        <end position="559"/>
    </location>
</feature>
<dbReference type="SUPFAM" id="SSF47370">
    <property type="entry name" value="Bromodomain"/>
    <property type="match status" value="1"/>
</dbReference>
<feature type="compositionally biased region" description="Acidic residues" evidence="3">
    <location>
        <begin position="366"/>
        <end position="391"/>
    </location>
</feature>
<feature type="region of interest" description="Disordered" evidence="3">
    <location>
        <begin position="1508"/>
        <end position="1534"/>
    </location>
</feature>
<keyword evidence="1 2" id="KW-0103">Bromodomain</keyword>
<protein>
    <submittedName>
        <fullName evidence="5">Bromodomain-containing protein 2</fullName>
    </submittedName>
</protein>
<dbReference type="PRINTS" id="PR00503">
    <property type="entry name" value="BROMODOMAIN"/>
</dbReference>
<feature type="compositionally biased region" description="Polar residues" evidence="3">
    <location>
        <begin position="772"/>
        <end position="787"/>
    </location>
</feature>
<feature type="compositionally biased region" description="Basic and acidic residues" evidence="3">
    <location>
        <begin position="1411"/>
        <end position="1422"/>
    </location>
</feature>
<evidence type="ECO:0000259" key="4">
    <source>
        <dbReference type="PROSITE" id="PS50014"/>
    </source>
</evidence>
<feature type="region of interest" description="Disordered" evidence="3">
    <location>
        <begin position="763"/>
        <end position="787"/>
    </location>
</feature>
<feature type="region of interest" description="Disordered" evidence="3">
    <location>
        <begin position="1354"/>
        <end position="1422"/>
    </location>
</feature>
<feature type="compositionally biased region" description="Acidic residues" evidence="3">
    <location>
        <begin position="13"/>
        <end position="28"/>
    </location>
</feature>
<dbReference type="InterPro" id="IPR036427">
    <property type="entry name" value="Bromodomain-like_sf"/>
</dbReference>
<name>A0A9N8EDI2_9STRA</name>
<accession>A0A9N8EDI2</accession>
<feature type="compositionally biased region" description="Basic and acidic residues" evidence="3">
    <location>
        <begin position="590"/>
        <end position="605"/>
    </location>
</feature>
<dbReference type="SMART" id="SM00297">
    <property type="entry name" value="BROMO"/>
    <property type="match status" value="1"/>
</dbReference>
<feature type="domain" description="Bromo" evidence="4">
    <location>
        <begin position="1245"/>
        <end position="1333"/>
    </location>
</feature>
<feature type="region of interest" description="Disordered" evidence="3">
    <location>
        <begin position="699"/>
        <end position="727"/>
    </location>
</feature>
<feature type="compositionally biased region" description="Basic residues" evidence="3">
    <location>
        <begin position="1397"/>
        <end position="1409"/>
    </location>
</feature>
<dbReference type="EMBL" id="CAICTM010000836">
    <property type="protein sequence ID" value="CAB9517184.1"/>
    <property type="molecule type" value="Genomic_DNA"/>
</dbReference>
<feature type="compositionally biased region" description="Basic and acidic residues" evidence="3">
    <location>
        <begin position="517"/>
        <end position="529"/>
    </location>
</feature>
<gene>
    <name evidence="5" type="ORF">SEMRO_837_G209120.1</name>
</gene>
<dbReference type="Pfam" id="PF00439">
    <property type="entry name" value="Bromodomain"/>
    <property type="match status" value="1"/>
</dbReference>
<evidence type="ECO:0000256" key="1">
    <source>
        <dbReference type="ARBA" id="ARBA00023117"/>
    </source>
</evidence>
<feature type="region of interest" description="Disordered" evidence="3">
    <location>
        <begin position="1"/>
        <end position="34"/>
    </location>
</feature>
<evidence type="ECO:0000313" key="6">
    <source>
        <dbReference type="Proteomes" id="UP001153069"/>
    </source>
</evidence>
<dbReference type="PANTHER" id="PTHR46136:SF1">
    <property type="entry name" value="TRANSCRIPTION FACTOR GTE11-RELATED"/>
    <property type="match status" value="1"/>
</dbReference>